<keyword evidence="2 3" id="KW-0413">Isomerase</keyword>
<dbReference type="NCBIfam" id="TIGR00035">
    <property type="entry name" value="asp_race"/>
    <property type="match status" value="1"/>
</dbReference>
<keyword evidence="4" id="KW-1185">Reference proteome</keyword>
<name>A0A6J5D7K7_9BURK</name>
<dbReference type="EMBL" id="CADIKH010000004">
    <property type="protein sequence ID" value="CAB3749334.1"/>
    <property type="molecule type" value="Genomic_DNA"/>
</dbReference>
<accession>A0A6J5D7K7</accession>
<dbReference type="Pfam" id="PF01177">
    <property type="entry name" value="Asp_Glu_race"/>
    <property type="match status" value="1"/>
</dbReference>
<dbReference type="PANTHER" id="PTHR21198">
    <property type="entry name" value="GLUTAMATE RACEMASE"/>
    <property type="match status" value="1"/>
</dbReference>
<gene>
    <name evidence="3" type="ORF">LMG29542_00948</name>
</gene>
<organism evidence="3 4">
    <name type="scientific">Paraburkholderia humisilvae</name>
    <dbReference type="NCBI Taxonomy" id="627669"/>
    <lineage>
        <taxon>Bacteria</taxon>
        <taxon>Pseudomonadati</taxon>
        <taxon>Pseudomonadota</taxon>
        <taxon>Betaproteobacteria</taxon>
        <taxon>Burkholderiales</taxon>
        <taxon>Burkholderiaceae</taxon>
        <taxon>Paraburkholderia</taxon>
    </lineage>
</organism>
<dbReference type="SUPFAM" id="SSF53681">
    <property type="entry name" value="Aspartate/glutamate racemase"/>
    <property type="match status" value="2"/>
</dbReference>
<dbReference type="GO" id="GO:0047689">
    <property type="term" value="F:aspartate racemase activity"/>
    <property type="evidence" value="ECO:0007669"/>
    <property type="project" value="UniProtKB-EC"/>
</dbReference>
<dbReference type="RefSeq" id="WP_175225306.1">
    <property type="nucleotide sequence ID" value="NZ_CADIKH010000004.1"/>
</dbReference>
<dbReference type="Proteomes" id="UP000494363">
    <property type="component" value="Unassembled WGS sequence"/>
</dbReference>
<evidence type="ECO:0000313" key="4">
    <source>
        <dbReference type="Proteomes" id="UP000494363"/>
    </source>
</evidence>
<dbReference type="PANTHER" id="PTHR21198:SF7">
    <property type="entry name" value="ASPARTATE-GLUTAMATE RACEMASE FAMILY"/>
    <property type="match status" value="1"/>
</dbReference>
<comment type="similarity">
    <text evidence="1">Belongs to the aspartate/glutamate racemases family.</text>
</comment>
<evidence type="ECO:0000313" key="3">
    <source>
        <dbReference type="EMBL" id="CAB3749334.1"/>
    </source>
</evidence>
<evidence type="ECO:0000256" key="1">
    <source>
        <dbReference type="ARBA" id="ARBA00007847"/>
    </source>
</evidence>
<dbReference type="AlphaFoldDB" id="A0A6J5D7K7"/>
<evidence type="ECO:0000256" key="2">
    <source>
        <dbReference type="ARBA" id="ARBA00023235"/>
    </source>
</evidence>
<dbReference type="EC" id="5.1.1.13" evidence="3"/>
<reference evidence="3 4" key="1">
    <citation type="submission" date="2020-04" db="EMBL/GenBank/DDBJ databases">
        <authorList>
            <person name="De Canck E."/>
        </authorList>
    </citation>
    <scope>NUCLEOTIDE SEQUENCE [LARGE SCALE GENOMIC DNA]</scope>
    <source>
        <strain evidence="3 4">LMG 29542</strain>
    </source>
</reference>
<dbReference type="InterPro" id="IPR015942">
    <property type="entry name" value="Asp/Glu/hydantoin_racemase"/>
</dbReference>
<dbReference type="InterPro" id="IPR001920">
    <property type="entry name" value="Asp/Glu_race"/>
</dbReference>
<dbReference type="InterPro" id="IPR004380">
    <property type="entry name" value="Asp_race"/>
</dbReference>
<protein>
    <submittedName>
        <fullName evidence="3">Aspartate racemase</fullName>
        <ecNumber evidence="3">5.1.1.13</ecNumber>
    </submittedName>
</protein>
<dbReference type="Gene3D" id="3.40.50.1860">
    <property type="match status" value="2"/>
</dbReference>
<sequence length="233" mass="24343">MALIGILGGMGPLATVDFMEQIIRLTGAARDQEHLPMLVANLPHTPDRSAAIIDGGADPLPALLEGIDLLNRNGVGVIAVPCNSAHHWYAQMRAHSAAPLLHIGEVCAAAIAPQVTRAAVLATRGALSAGFYQAALVARGIEPVLPDREPQECVSACIAAVKADRPGAAATHLSDVLDALSAQRIDAAVLGCTELPIAARELARPAFALVDSTLELARETVRYALARGWNRPV</sequence>
<proteinExistence type="inferred from homology"/>